<organism evidence="1 2">
    <name type="scientific">Frondihabitans sucicola</name>
    <dbReference type="NCBI Taxonomy" id="1268041"/>
    <lineage>
        <taxon>Bacteria</taxon>
        <taxon>Bacillati</taxon>
        <taxon>Actinomycetota</taxon>
        <taxon>Actinomycetes</taxon>
        <taxon>Micrococcales</taxon>
        <taxon>Microbacteriaceae</taxon>
        <taxon>Frondihabitans</taxon>
    </lineage>
</organism>
<gene>
    <name evidence="1" type="ORF">GCM10025867_18150</name>
</gene>
<accession>A0ABM8GME3</accession>
<evidence type="ECO:0000313" key="1">
    <source>
        <dbReference type="EMBL" id="BDZ49574.1"/>
    </source>
</evidence>
<protein>
    <submittedName>
        <fullName evidence="1">Uncharacterized protein</fullName>
    </submittedName>
</protein>
<sequence>MVLRGSERGFRIVELDAPYSPRVGRSKVTGTLRGTMRAIHDMSALLRDAPSRAAAPRPAATSAVTR</sequence>
<name>A0ABM8GME3_9MICO</name>
<reference evidence="2" key="1">
    <citation type="journal article" date="2019" name="Int. J. Syst. Evol. Microbiol.">
        <title>The Global Catalogue of Microorganisms (GCM) 10K type strain sequencing project: providing services to taxonomists for standard genome sequencing and annotation.</title>
        <authorList>
            <consortium name="The Broad Institute Genomics Platform"/>
            <consortium name="The Broad Institute Genome Sequencing Center for Infectious Disease"/>
            <person name="Wu L."/>
            <person name="Ma J."/>
        </authorList>
    </citation>
    <scope>NUCLEOTIDE SEQUENCE [LARGE SCALE GENOMIC DNA]</scope>
    <source>
        <strain evidence="2">NBRC 108728</strain>
    </source>
</reference>
<keyword evidence="2" id="KW-1185">Reference proteome</keyword>
<evidence type="ECO:0000313" key="2">
    <source>
        <dbReference type="Proteomes" id="UP001321486"/>
    </source>
</evidence>
<dbReference type="EMBL" id="AP027732">
    <property type="protein sequence ID" value="BDZ49574.1"/>
    <property type="molecule type" value="Genomic_DNA"/>
</dbReference>
<proteinExistence type="predicted"/>
<dbReference type="Proteomes" id="UP001321486">
    <property type="component" value="Chromosome"/>
</dbReference>